<name>A0AAE1P7F2_9EUCA</name>
<sequence>MHPPSSFVFTHHHQQQQQQHHQHHHHHHHHHHLAPPSRYLSTIGSVKPLSSVTLTTRNATQEDCRYYVRIPFRTVVAYVKLSDVILTMSLLTRRHYSHDATNHTTPLLTRRHYSHDATTHTTPLLTRHPCLNDASTRTYSYSFYKQILLFNSIATIQYMSVVGAPSHG</sequence>
<dbReference type="AlphaFoldDB" id="A0AAE1P7F2"/>
<proteinExistence type="predicted"/>
<gene>
    <name evidence="2" type="ORF">Pmani_025654</name>
</gene>
<organism evidence="2 3">
    <name type="scientific">Petrolisthes manimaculis</name>
    <dbReference type="NCBI Taxonomy" id="1843537"/>
    <lineage>
        <taxon>Eukaryota</taxon>
        <taxon>Metazoa</taxon>
        <taxon>Ecdysozoa</taxon>
        <taxon>Arthropoda</taxon>
        <taxon>Crustacea</taxon>
        <taxon>Multicrustacea</taxon>
        <taxon>Malacostraca</taxon>
        <taxon>Eumalacostraca</taxon>
        <taxon>Eucarida</taxon>
        <taxon>Decapoda</taxon>
        <taxon>Pleocyemata</taxon>
        <taxon>Anomura</taxon>
        <taxon>Galatheoidea</taxon>
        <taxon>Porcellanidae</taxon>
        <taxon>Petrolisthes</taxon>
    </lineage>
</organism>
<evidence type="ECO:0000313" key="3">
    <source>
        <dbReference type="Proteomes" id="UP001292094"/>
    </source>
</evidence>
<dbReference type="Proteomes" id="UP001292094">
    <property type="component" value="Unassembled WGS sequence"/>
</dbReference>
<feature type="region of interest" description="Disordered" evidence="1">
    <location>
        <begin position="1"/>
        <end position="40"/>
    </location>
</feature>
<reference evidence="2" key="1">
    <citation type="submission" date="2023-11" db="EMBL/GenBank/DDBJ databases">
        <title>Genome assemblies of two species of porcelain crab, Petrolisthes cinctipes and Petrolisthes manimaculis (Anomura: Porcellanidae).</title>
        <authorList>
            <person name="Angst P."/>
        </authorList>
    </citation>
    <scope>NUCLEOTIDE SEQUENCE</scope>
    <source>
        <strain evidence="2">PB745_02</strain>
        <tissue evidence="2">Gill</tissue>
    </source>
</reference>
<protein>
    <submittedName>
        <fullName evidence="2">Uncharacterized protein</fullName>
    </submittedName>
</protein>
<evidence type="ECO:0000256" key="1">
    <source>
        <dbReference type="SAM" id="MobiDB-lite"/>
    </source>
</evidence>
<evidence type="ECO:0000313" key="2">
    <source>
        <dbReference type="EMBL" id="KAK4302249.1"/>
    </source>
</evidence>
<feature type="compositionally biased region" description="Basic residues" evidence="1">
    <location>
        <begin position="10"/>
        <end position="33"/>
    </location>
</feature>
<keyword evidence="3" id="KW-1185">Reference proteome</keyword>
<dbReference type="EMBL" id="JAWZYT010002761">
    <property type="protein sequence ID" value="KAK4302249.1"/>
    <property type="molecule type" value="Genomic_DNA"/>
</dbReference>
<comment type="caution">
    <text evidence="2">The sequence shown here is derived from an EMBL/GenBank/DDBJ whole genome shotgun (WGS) entry which is preliminary data.</text>
</comment>
<accession>A0AAE1P7F2</accession>